<dbReference type="PANTHER" id="PTHR30522">
    <property type="entry name" value="NUCLEOSIDE TRIPHOSPHATE PYROPHOSPHOHYDROLASE"/>
    <property type="match status" value="1"/>
</dbReference>
<reference evidence="2" key="1">
    <citation type="journal article" date="2020" name="mSystems">
        <title>Genome- and Community-Level Interaction Insights into Carbon Utilization and Element Cycling Functions of Hydrothermarchaeota in Hydrothermal Sediment.</title>
        <authorList>
            <person name="Zhou Z."/>
            <person name="Liu Y."/>
            <person name="Xu W."/>
            <person name="Pan J."/>
            <person name="Luo Z.H."/>
            <person name="Li M."/>
        </authorList>
    </citation>
    <scope>NUCLEOTIDE SEQUENCE [LARGE SCALE GENOMIC DNA]</scope>
    <source>
        <strain evidence="2">SpSt-1224</strain>
    </source>
</reference>
<dbReference type="Pfam" id="PF03819">
    <property type="entry name" value="MazG"/>
    <property type="match status" value="1"/>
</dbReference>
<dbReference type="GO" id="GO:0046047">
    <property type="term" value="P:TTP catabolic process"/>
    <property type="evidence" value="ECO:0007669"/>
    <property type="project" value="TreeGrafter"/>
</dbReference>
<evidence type="ECO:0000259" key="1">
    <source>
        <dbReference type="Pfam" id="PF03819"/>
    </source>
</evidence>
<dbReference type="GO" id="GO:0046052">
    <property type="term" value="P:UTP catabolic process"/>
    <property type="evidence" value="ECO:0007669"/>
    <property type="project" value="TreeGrafter"/>
</dbReference>
<comment type="caution">
    <text evidence="2">The sequence shown here is derived from an EMBL/GenBank/DDBJ whole genome shotgun (WGS) entry which is preliminary data.</text>
</comment>
<dbReference type="InterPro" id="IPR048015">
    <property type="entry name" value="NTP-PPase_MazG-like_N"/>
</dbReference>
<dbReference type="GO" id="GO:0006203">
    <property type="term" value="P:dGTP catabolic process"/>
    <property type="evidence" value="ECO:0007669"/>
    <property type="project" value="TreeGrafter"/>
</dbReference>
<organism evidence="2">
    <name type="scientific">Desulfurivibrio alkaliphilus</name>
    <dbReference type="NCBI Taxonomy" id="427923"/>
    <lineage>
        <taxon>Bacteria</taxon>
        <taxon>Pseudomonadati</taxon>
        <taxon>Thermodesulfobacteriota</taxon>
        <taxon>Desulfobulbia</taxon>
        <taxon>Desulfobulbales</taxon>
        <taxon>Desulfobulbaceae</taxon>
        <taxon>Desulfurivibrio</taxon>
    </lineage>
</organism>
<dbReference type="SUPFAM" id="SSF101386">
    <property type="entry name" value="all-alpha NTP pyrophosphatases"/>
    <property type="match status" value="1"/>
</dbReference>
<sequence length="135" mass="15669">MPLHNSVDSFRQLVEIVARLRAPNGCPWDRKQTPETFKRYLLEETHELLEALEGDNHEHIREELGDLLFQVLFLCQLYSEQGAFTLDEVIGGIKSKMIRRHPHVFGDAKVDSEDDLRRQWLAIKADEKKSRTLGS</sequence>
<dbReference type="NCBIfam" id="TIGR00444">
    <property type="entry name" value="mazG"/>
    <property type="match status" value="1"/>
</dbReference>
<protein>
    <submittedName>
        <fullName evidence="2">MazG family protein</fullName>
    </submittedName>
</protein>
<dbReference type="InterPro" id="IPR004518">
    <property type="entry name" value="MazG-like_dom"/>
</dbReference>
<dbReference type="PANTHER" id="PTHR30522:SF0">
    <property type="entry name" value="NUCLEOSIDE TRIPHOSPHATE PYROPHOSPHOHYDROLASE"/>
    <property type="match status" value="1"/>
</dbReference>
<dbReference type="EMBL" id="DSDS01000138">
    <property type="protein sequence ID" value="HET98247.1"/>
    <property type="molecule type" value="Genomic_DNA"/>
</dbReference>
<dbReference type="GO" id="GO:0046081">
    <property type="term" value="P:dUTP catabolic process"/>
    <property type="evidence" value="ECO:0007669"/>
    <property type="project" value="TreeGrafter"/>
</dbReference>
<dbReference type="GO" id="GO:0046061">
    <property type="term" value="P:dATP catabolic process"/>
    <property type="evidence" value="ECO:0007669"/>
    <property type="project" value="TreeGrafter"/>
</dbReference>
<feature type="domain" description="NTP pyrophosphohydrolase MazG-like" evidence="1">
    <location>
        <begin position="32"/>
        <end position="105"/>
    </location>
</feature>
<dbReference type="GO" id="GO:0047429">
    <property type="term" value="F:nucleoside triphosphate diphosphatase activity"/>
    <property type="evidence" value="ECO:0007669"/>
    <property type="project" value="TreeGrafter"/>
</dbReference>
<dbReference type="InterPro" id="IPR011551">
    <property type="entry name" value="NTP_PyrPHydrolase_MazG"/>
</dbReference>
<proteinExistence type="predicted"/>
<name>A0A7C2TI27_9BACT</name>
<accession>A0A7C2TI27</accession>
<dbReference type="GO" id="GO:0046076">
    <property type="term" value="P:dTTP catabolic process"/>
    <property type="evidence" value="ECO:0007669"/>
    <property type="project" value="TreeGrafter"/>
</dbReference>
<dbReference type="GO" id="GO:0006950">
    <property type="term" value="P:response to stress"/>
    <property type="evidence" value="ECO:0007669"/>
    <property type="project" value="UniProtKB-ARBA"/>
</dbReference>
<evidence type="ECO:0000313" key="2">
    <source>
        <dbReference type="EMBL" id="HET98247.1"/>
    </source>
</evidence>
<dbReference type="Gene3D" id="1.10.287.1080">
    <property type="entry name" value="MazG-like"/>
    <property type="match status" value="1"/>
</dbReference>
<dbReference type="AlphaFoldDB" id="A0A7C2TI27"/>
<dbReference type="Proteomes" id="UP000885986">
    <property type="component" value="Unassembled WGS sequence"/>
</dbReference>
<dbReference type="FunFam" id="1.10.287.1080:FF:000001">
    <property type="entry name" value="Nucleoside triphosphate pyrophosphohydrolase"/>
    <property type="match status" value="1"/>
</dbReference>
<gene>
    <name evidence="2" type="ORF">ENN98_06085</name>
</gene>
<dbReference type="CDD" id="cd11528">
    <property type="entry name" value="NTP-PPase_MazG_Nterm"/>
    <property type="match status" value="1"/>
</dbReference>